<keyword evidence="3" id="KW-1185">Reference proteome</keyword>
<evidence type="ECO:0000313" key="2">
    <source>
        <dbReference type="EMBL" id="BCO10439.1"/>
    </source>
</evidence>
<accession>A0A915U317</accession>
<reference evidence="2" key="1">
    <citation type="submission" date="2020-12" db="EMBL/GenBank/DDBJ databases">
        <title>Desulfobium dissulfuricans gen. nov., sp. nov., a novel mesophilic, sulfate-reducing bacterium isolated from a deep-sea hydrothermal vent.</title>
        <authorList>
            <person name="Hashimoto Y."/>
            <person name="Tame A."/>
            <person name="Sawayama S."/>
            <person name="Miyazaki J."/>
            <person name="Takai K."/>
            <person name="Nakagawa S."/>
        </authorList>
    </citation>
    <scope>NUCLEOTIDE SEQUENCE</scope>
    <source>
        <strain evidence="2">GF1</strain>
    </source>
</reference>
<name>A0A915U317_9BACT</name>
<dbReference type="KEGG" id="ddu:GF1_28150"/>
<dbReference type="Proteomes" id="UP001063350">
    <property type="component" value="Chromosome"/>
</dbReference>
<dbReference type="EMBL" id="AP024233">
    <property type="protein sequence ID" value="BCO10439.1"/>
    <property type="molecule type" value="Genomic_DNA"/>
</dbReference>
<evidence type="ECO:0000313" key="3">
    <source>
        <dbReference type="Proteomes" id="UP001063350"/>
    </source>
</evidence>
<protein>
    <submittedName>
        <fullName evidence="2">Uncharacterized protein</fullName>
    </submittedName>
</protein>
<feature type="compositionally biased region" description="Basic and acidic residues" evidence="1">
    <location>
        <begin position="298"/>
        <end position="310"/>
    </location>
</feature>
<sequence length="350" mass="36638">MAEQQAVQTKGPGVQAGTGSFPCSSAGILAVCDTPSVCDTLRAVGLVEAPADAGVPDQGAQPADIIPGQAETVPDSPGFQQGQDLGRGHPSREDIQQVEKGPDNGMVGGEGTVGQGPGNPAGLFRRPEDPGNGPVVPFDIRCHDQDIRGQQVGMLLEKFQQPVVEDLHLAQLTVAGVKGDGPVFGPDDKRGSVGVTAVMEIKDILLHRTEQAGCIFLLVEIVFPDRNGTVIDRPEQESKKVPAHPAQGGQQRIALGIEPTDVSLLLPPPVLPFPGQFPAGDHVFPETATGAQMKEMHLGERGHDPEHLEISRGQGADSEKTDPLRQGVKAGPPDPAGREHLCAASPEPVE</sequence>
<feature type="region of interest" description="Disordered" evidence="1">
    <location>
        <begin position="53"/>
        <end position="92"/>
    </location>
</feature>
<organism evidence="2 3">
    <name type="scientific">Desulfolithobacter dissulfuricans</name>
    <dbReference type="NCBI Taxonomy" id="2795293"/>
    <lineage>
        <taxon>Bacteria</taxon>
        <taxon>Pseudomonadati</taxon>
        <taxon>Thermodesulfobacteriota</taxon>
        <taxon>Desulfobulbia</taxon>
        <taxon>Desulfobulbales</taxon>
        <taxon>Desulfobulbaceae</taxon>
        <taxon>Desulfolithobacter</taxon>
    </lineage>
</organism>
<proteinExistence type="predicted"/>
<gene>
    <name evidence="2" type="ORF">GF1_28150</name>
</gene>
<feature type="region of interest" description="Disordered" evidence="1">
    <location>
        <begin position="298"/>
        <end position="350"/>
    </location>
</feature>
<evidence type="ECO:0000256" key="1">
    <source>
        <dbReference type="SAM" id="MobiDB-lite"/>
    </source>
</evidence>
<dbReference type="AlphaFoldDB" id="A0A915U317"/>